<proteinExistence type="predicted"/>
<evidence type="ECO:0000313" key="1">
    <source>
        <dbReference type="EMBL" id="WPL18329.1"/>
    </source>
</evidence>
<reference evidence="1 2" key="1">
    <citation type="journal article" date="2023" name="Microorganisms">
        <title>Thiorhodovibrio frisius and Trv. litoralis spp. nov., Two Novel Members from a Clade of Fastidious Purple Sulfur Bacteria That Exhibit Unique Red-Shifted Light-Harvesting Capabilities.</title>
        <authorList>
            <person name="Methner A."/>
            <person name="Kuzyk S.B."/>
            <person name="Petersen J."/>
            <person name="Bauer S."/>
            <person name="Brinkmann H."/>
            <person name="Sichau K."/>
            <person name="Wanner G."/>
            <person name="Wolf J."/>
            <person name="Neumann-Schaal M."/>
            <person name="Henke P."/>
            <person name="Tank M."/>
            <person name="Sproer C."/>
            <person name="Bunk B."/>
            <person name="Overmann J."/>
        </authorList>
    </citation>
    <scope>NUCLEOTIDE SEQUENCE [LARGE SCALE GENOMIC DNA]</scope>
    <source>
        <strain evidence="1 2">DSM 6702</strain>
    </source>
</reference>
<gene>
    <name evidence="1" type="ORF">Thiowin_03400</name>
</gene>
<name>A0ABZ0SDD7_9GAMM</name>
<evidence type="ECO:0000313" key="2">
    <source>
        <dbReference type="Proteomes" id="UP001432180"/>
    </source>
</evidence>
<keyword evidence="2" id="KW-1185">Reference proteome</keyword>
<accession>A0ABZ0SDD7</accession>
<protein>
    <submittedName>
        <fullName evidence="1">Uncharacterized protein</fullName>
    </submittedName>
</protein>
<dbReference type="RefSeq" id="WP_328984095.1">
    <property type="nucleotide sequence ID" value="NZ_CP121472.1"/>
</dbReference>
<sequence>MLKSYEATLDHGHIEWQGERPEVLKARIIVTILEERGSIRPRRNTPASIAGKGRLLGDIVQPLDDDAIEHQQKMDLYDRLMRDLRGKVRIGRKLTREELNER</sequence>
<dbReference type="Proteomes" id="UP001432180">
    <property type="component" value="Chromosome"/>
</dbReference>
<organism evidence="1 2">
    <name type="scientific">Thiorhodovibrio winogradskyi</name>
    <dbReference type="NCBI Taxonomy" id="77007"/>
    <lineage>
        <taxon>Bacteria</taxon>
        <taxon>Pseudomonadati</taxon>
        <taxon>Pseudomonadota</taxon>
        <taxon>Gammaproteobacteria</taxon>
        <taxon>Chromatiales</taxon>
        <taxon>Chromatiaceae</taxon>
        <taxon>Thiorhodovibrio</taxon>
    </lineage>
</organism>
<dbReference type="EMBL" id="CP121472">
    <property type="protein sequence ID" value="WPL18329.1"/>
    <property type="molecule type" value="Genomic_DNA"/>
</dbReference>